<dbReference type="PROSITE" id="PS51736">
    <property type="entry name" value="RECOMBINASES_3"/>
    <property type="match status" value="1"/>
</dbReference>
<evidence type="ECO:0000256" key="1">
    <source>
        <dbReference type="SAM" id="Coils"/>
    </source>
</evidence>
<sequence>MRQKKSAIYLRKSRSDEGIEALRKHKEMLIRLADSKGLHYDIYEEIGSSISLDVRDELNRLFANIDQYENVIVMDIDRLSRSLADMEQIKNLFIDKEIKIITPSQVIDLSVDSQELMVDFQSVIANAEYKQIKKRMRRGRIEGARAGNWVAGITPLGYNIDKKSKKLVPNKDELPLVREIFRMALTNQTPADIADHLNKRGYKTRKGNKFTAYAIQTILSNMAYIGYVVYRENPDIKGRKPEEVVTPNAHTAIISELDYLEVQKLLKARRTNHGRNSALYRTYLQGLVFCAECGRQMTIQFTSADKDGRNVDSINFQACRTEGCKTQGISCKEVEEAVRAELYSLKSKVFHQFQQLKGQDNRGKEVEYSTLIAKHQSEIKRGEGKLDNLLDLQLDGAIDKDTYSKKKAEIQYDIQELRQEIKRLELSIQKLDKDSQSNMLLHTMRMIDKIDIMDKEEANRWLKTIIARIEYSRPKPNSLRRSAKGEPVINIIAM</sequence>
<evidence type="ECO:0000313" key="4">
    <source>
        <dbReference type="EMBL" id="APT46559.1"/>
    </source>
</evidence>
<dbReference type="InterPro" id="IPR036162">
    <property type="entry name" value="Resolvase-like_N_sf"/>
</dbReference>
<evidence type="ECO:0000259" key="2">
    <source>
        <dbReference type="PROSITE" id="PS51736"/>
    </source>
</evidence>
<accession>A0A1L6ZJ68</accession>
<gene>
    <name evidence="4" type="ORF">BSA145_12305</name>
</gene>
<dbReference type="Pfam" id="PF00239">
    <property type="entry name" value="Resolvase"/>
    <property type="match status" value="1"/>
</dbReference>
<name>A0A1L6ZJ68_BACIA</name>
<evidence type="ECO:0000313" key="5">
    <source>
        <dbReference type="Proteomes" id="UP000185426"/>
    </source>
</evidence>
<dbReference type="SUPFAM" id="SSF53041">
    <property type="entry name" value="Resolvase-like"/>
    <property type="match status" value="1"/>
</dbReference>
<dbReference type="AlphaFoldDB" id="A0A1L6ZJ68"/>
<organism evidence="4 5">
    <name type="scientific">Bacillus safensis</name>
    <dbReference type="NCBI Taxonomy" id="561879"/>
    <lineage>
        <taxon>Bacteria</taxon>
        <taxon>Bacillati</taxon>
        <taxon>Bacillota</taxon>
        <taxon>Bacilli</taxon>
        <taxon>Bacillales</taxon>
        <taxon>Bacillaceae</taxon>
        <taxon>Bacillus</taxon>
    </lineage>
</organism>
<dbReference type="PROSITE" id="PS51737">
    <property type="entry name" value="RECOMBINASE_DNA_BIND"/>
    <property type="match status" value="1"/>
</dbReference>
<dbReference type="Proteomes" id="UP000185426">
    <property type="component" value="Chromosome"/>
</dbReference>
<dbReference type="InterPro" id="IPR050639">
    <property type="entry name" value="SSR_resolvase"/>
</dbReference>
<dbReference type="InterPro" id="IPR011109">
    <property type="entry name" value="DNA_bind_recombinase_dom"/>
</dbReference>
<dbReference type="InterPro" id="IPR025827">
    <property type="entry name" value="Zn_ribbon_recom_dom"/>
</dbReference>
<feature type="domain" description="Resolvase/invertase-type recombinase catalytic" evidence="2">
    <location>
        <begin position="5"/>
        <end position="147"/>
    </location>
</feature>
<dbReference type="Pfam" id="PF07508">
    <property type="entry name" value="Recombinase"/>
    <property type="match status" value="1"/>
</dbReference>
<dbReference type="Pfam" id="PF13408">
    <property type="entry name" value="Zn_ribbon_recom"/>
    <property type="match status" value="1"/>
</dbReference>
<dbReference type="GO" id="GO:0003677">
    <property type="term" value="F:DNA binding"/>
    <property type="evidence" value="ECO:0007669"/>
    <property type="project" value="InterPro"/>
</dbReference>
<dbReference type="Gene3D" id="3.90.1750.20">
    <property type="entry name" value="Putative Large Serine Recombinase, Chain B, Domain 2"/>
    <property type="match status" value="1"/>
</dbReference>
<dbReference type="EMBL" id="CP015607">
    <property type="protein sequence ID" value="APT46559.1"/>
    <property type="molecule type" value="Genomic_DNA"/>
</dbReference>
<feature type="coiled-coil region" evidence="1">
    <location>
        <begin position="372"/>
        <end position="434"/>
    </location>
</feature>
<proteinExistence type="predicted"/>
<dbReference type="CDD" id="cd00338">
    <property type="entry name" value="Ser_Recombinase"/>
    <property type="match status" value="1"/>
</dbReference>
<evidence type="ECO:0008006" key="6">
    <source>
        <dbReference type="Google" id="ProtNLM"/>
    </source>
</evidence>
<dbReference type="Gene3D" id="3.40.50.1390">
    <property type="entry name" value="Resolvase, N-terminal catalytic domain"/>
    <property type="match status" value="1"/>
</dbReference>
<protein>
    <recommendedName>
        <fullName evidence="6">Recombinase</fullName>
    </recommendedName>
</protein>
<dbReference type="PANTHER" id="PTHR30461:SF23">
    <property type="entry name" value="DNA RECOMBINASE-RELATED"/>
    <property type="match status" value="1"/>
</dbReference>
<feature type="domain" description="Recombinase" evidence="3">
    <location>
        <begin position="155"/>
        <end position="272"/>
    </location>
</feature>
<dbReference type="InterPro" id="IPR038109">
    <property type="entry name" value="DNA_bind_recomb_sf"/>
</dbReference>
<dbReference type="RefSeq" id="WP_075622634.1">
    <property type="nucleotide sequence ID" value="NZ_CP015607.1"/>
</dbReference>
<dbReference type="PANTHER" id="PTHR30461">
    <property type="entry name" value="DNA-INVERTASE FROM LAMBDOID PROPHAGE"/>
    <property type="match status" value="1"/>
</dbReference>
<dbReference type="InterPro" id="IPR006119">
    <property type="entry name" value="Resolv_N"/>
</dbReference>
<reference evidence="4 5" key="1">
    <citation type="submission" date="2016-05" db="EMBL/GenBank/DDBJ databases">
        <title>Complete Genome and Methylome Analysis of Psychrotrophic Bacterial Isolates from Antarctic Lake Untersee.</title>
        <authorList>
            <person name="Fomenkov A."/>
            <person name="Akimov V.N."/>
            <person name="Vasilyeva L.V."/>
            <person name="Andersen D."/>
            <person name="Vincze T."/>
            <person name="Roberts R.J."/>
        </authorList>
    </citation>
    <scope>NUCLEOTIDE SEQUENCE [LARGE SCALE GENOMIC DNA]</scope>
    <source>
        <strain evidence="4 5">U14-5</strain>
    </source>
</reference>
<keyword evidence="1" id="KW-0175">Coiled coil</keyword>
<dbReference type="SMART" id="SM00857">
    <property type="entry name" value="Resolvase"/>
    <property type="match status" value="1"/>
</dbReference>
<dbReference type="GO" id="GO:0000150">
    <property type="term" value="F:DNA strand exchange activity"/>
    <property type="evidence" value="ECO:0007669"/>
    <property type="project" value="InterPro"/>
</dbReference>
<evidence type="ECO:0000259" key="3">
    <source>
        <dbReference type="PROSITE" id="PS51737"/>
    </source>
</evidence>